<sequence>MDNNSTEQEMPKIEFPCLYPIKIIGIASESFQDDVIATVEKYTEKISADQIELRESKQQNYVSVRVTITATGEDQIRELFTDLKTIENVKLVL</sequence>
<gene>
    <name evidence="3" type="ORF">COA96_02855</name>
</gene>
<dbReference type="HAMAP" id="MF_00659">
    <property type="entry name" value="UPF0250"/>
    <property type="match status" value="1"/>
</dbReference>
<proteinExistence type="inferred from homology"/>
<evidence type="ECO:0000313" key="4">
    <source>
        <dbReference type="Proteomes" id="UP000218327"/>
    </source>
</evidence>
<organism evidence="3 4">
    <name type="scientific">SAR86 cluster bacterium</name>
    <dbReference type="NCBI Taxonomy" id="2030880"/>
    <lineage>
        <taxon>Bacteria</taxon>
        <taxon>Pseudomonadati</taxon>
        <taxon>Pseudomonadota</taxon>
        <taxon>Gammaproteobacteria</taxon>
        <taxon>SAR86 cluster</taxon>
    </lineage>
</organism>
<evidence type="ECO:0000256" key="1">
    <source>
        <dbReference type="ARBA" id="ARBA00008460"/>
    </source>
</evidence>
<dbReference type="Gene3D" id="3.30.70.260">
    <property type="match status" value="1"/>
</dbReference>
<dbReference type="PANTHER" id="PTHR38036:SF1">
    <property type="entry name" value="UPF0250 PROTEIN YBED"/>
    <property type="match status" value="1"/>
</dbReference>
<dbReference type="InterPro" id="IPR007454">
    <property type="entry name" value="UPF0250_YbeD-like"/>
</dbReference>
<evidence type="ECO:0000313" key="3">
    <source>
        <dbReference type="EMBL" id="PCJ27806.1"/>
    </source>
</evidence>
<comment type="caution">
    <text evidence="3">The sequence shown here is derived from an EMBL/GenBank/DDBJ whole genome shotgun (WGS) entry which is preliminary data.</text>
</comment>
<name>A0A2A5B9W7_9GAMM</name>
<dbReference type="Proteomes" id="UP000218327">
    <property type="component" value="Unassembled WGS sequence"/>
</dbReference>
<reference evidence="4" key="1">
    <citation type="submission" date="2017-08" db="EMBL/GenBank/DDBJ databases">
        <title>A dynamic microbial community with high functional redundancy inhabits the cold, oxic subseafloor aquifer.</title>
        <authorList>
            <person name="Tully B.J."/>
            <person name="Wheat C.G."/>
            <person name="Glazer B.T."/>
            <person name="Huber J.A."/>
        </authorList>
    </citation>
    <scope>NUCLEOTIDE SEQUENCE [LARGE SCALE GENOMIC DNA]</scope>
</reference>
<dbReference type="AlphaFoldDB" id="A0A2A5B9W7"/>
<dbReference type="EMBL" id="NVVJ01000005">
    <property type="protein sequence ID" value="PCJ27806.1"/>
    <property type="molecule type" value="Genomic_DNA"/>
</dbReference>
<dbReference type="InterPro" id="IPR027471">
    <property type="entry name" value="YbeD-like_sf"/>
</dbReference>
<dbReference type="Pfam" id="PF04359">
    <property type="entry name" value="DUF493"/>
    <property type="match status" value="1"/>
</dbReference>
<comment type="similarity">
    <text evidence="1 2">Belongs to the UPF0250 family.</text>
</comment>
<dbReference type="GO" id="GO:0005829">
    <property type="term" value="C:cytosol"/>
    <property type="evidence" value="ECO:0007669"/>
    <property type="project" value="TreeGrafter"/>
</dbReference>
<dbReference type="SUPFAM" id="SSF117991">
    <property type="entry name" value="YbeD/HP0495-like"/>
    <property type="match status" value="1"/>
</dbReference>
<accession>A0A2A5B9W7</accession>
<dbReference type="PANTHER" id="PTHR38036">
    <property type="entry name" value="UPF0250 PROTEIN YBED"/>
    <property type="match status" value="1"/>
</dbReference>
<evidence type="ECO:0000256" key="2">
    <source>
        <dbReference type="HAMAP-Rule" id="MF_00659"/>
    </source>
</evidence>
<protein>
    <recommendedName>
        <fullName evidence="2">UPF0250 protein COA96_02855</fullName>
    </recommendedName>
</protein>